<dbReference type="GO" id="GO:0052856">
    <property type="term" value="F:NAD(P)HX epimerase activity"/>
    <property type="evidence" value="ECO:0007669"/>
    <property type="project" value="TreeGrafter"/>
</dbReference>
<comment type="cofactor">
    <cofactor evidence="6">
        <name>Mg(2+)</name>
        <dbReference type="ChEBI" id="CHEBI:18420"/>
    </cofactor>
</comment>
<dbReference type="CDD" id="cd01171">
    <property type="entry name" value="YXKO-related"/>
    <property type="match status" value="1"/>
</dbReference>
<feature type="binding site" evidence="6">
    <location>
        <position position="218"/>
    </location>
    <ligand>
        <name>(6S)-NADPHX</name>
        <dbReference type="ChEBI" id="CHEBI:64076"/>
    </ligand>
</feature>
<dbReference type="GO" id="GO:0046496">
    <property type="term" value="P:nicotinamide nucleotide metabolic process"/>
    <property type="evidence" value="ECO:0007669"/>
    <property type="project" value="UniProtKB-UniRule"/>
</dbReference>
<dbReference type="InterPro" id="IPR029056">
    <property type="entry name" value="Ribokinase-like"/>
</dbReference>
<comment type="subunit">
    <text evidence="6">Homotetramer.</text>
</comment>
<keyword evidence="2 6" id="KW-0067">ATP-binding</keyword>
<proteinExistence type="inferred from homology"/>
<dbReference type="OrthoDB" id="9806925at2"/>
<dbReference type="GO" id="GO:0005524">
    <property type="term" value="F:ATP binding"/>
    <property type="evidence" value="ECO:0007669"/>
    <property type="project" value="UniProtKB-KW"/>
</dbReference>
<dbReference type="EC" id="4.2.1.136" evidence="6"/>
<feature type="binding site" evidence="6">
    <location>
        <begin position="188"/>
        <end position="192"/>
    </location>
    <ligand>
        <name>AMP</name>
        <dbReference type="ChEBI" id="CHEBI:456215"/>
    </ligand>
</feature>
<evidence type="ECO:0000256" key="1">
    <source>
        <dbReference type="ARBA" id="ARBA00022741"/>
    </source>
</evidence>
<evidence type="ECO:0000313" key="9">
    <source>
        <dbReference type="EMBL" id="ANF54149.1"/>
    </source>
</evidence>
<feature type="binding site" evidence="6">
    <location>
        <position position="41"/>
    </location>
    <ligand>
        <name>(6S)-NADPHX</name>
        <dbReference type="ChEBI" id="CHEBI:64076"/>
    </ligand>
</feature>
<dbReference type="Proteomes" id="UP000077603">
    <property type="component" value="Chromosome"/>
</dbReference>
<dbReference type="GO" id="GO:0110051">
    <property type="term" value="P:metabolite repair"/>
    <property type="evidence" value="ECO:0007669"/>
    <property type="project" value="TreeGrafter"/>
</dbReference>
<keyword evidence="4 6" id="KW-0520">NAD</keyword>
<keyword evidence="5 6" id="KW-0456">Lyase</keyword>
<dbReference type="NCBIfam" id="TIGR00196">
    <property type="entry name" value="yjeF_cterm"/>
    <property type="match status" value="1"/>
</dbReference>
<dbReference type="PANTHER" id="PTHR12592">
    <property type="entry name" value="ATP-DEPENDENT (S)-NAD(P)H-HYDRATE DEHYDRATASE FAMILY MEMBER"/>
    <property type="match status" value="1"/>
</dbReference>
<keyword evidence="10" id="KW-1185">Reference proteome</keyword>
<evidence type="ECO:0000256" key="4">
    <source>
        <dbReference type="ARBA" id="ARBA00023027"/>
    </source>
</evidence>
<keyword evidence="3 6" id="KW-0521">NADP</keyword>
<comment type="caution">
    <text evidence="6">Lacks conserved residue(s) required for the propagation of feature annotation.</text>
</comment>
<comment type="function">
    <text evidence="6">Catalyzes the dehydration of the S-form of NAD(P)HX at the expense of ADP, which is converted to AMP. Together with NAD(P)HX epimerase, which catalyzes the epimerization of the S- and R-forms, the enzyme allows the repair of both epimers of NAD(P)HX, a damaged form of NAD(P)H that is a result of enzymatic or heat-dependent hydration.</text>
</comment>
<dbReference type="GO" id="GO:0052855">
    <property type="term" value="F:ADP-dependent NAD(P)H-hydrate dehydratase activity"/>
    <property type="evidence" value="ECO:0007669"/>
    <property type="project" value="UniProtKB-UniRule"/>
</dbReference>
<feature type="domain" description="YjeF C-terminal" evidence="8">
    <location>
        <begin position="6"/>
        <end position="272"/>
    </location>
</feature>
<protein>
    <recommendedName>
        <fullName evidence="6">ADP-dependent (S)-NAD(P)H-hydrate dehydratase</fullName>
        <ecNumber evidence="6">4.2.1.136</ecNumber>
    </recommendedName>
    <alternativeName>
        <fullName evidence="6">ADP-dependent NAD(P)HX dehydratase</fullName>
    </alternativeName>
</protein>
<dbReference type="SUPFAM" id="SSF53613">
    <property type="entry name" value="Ribokinase-like"/>
    <property type="match status" value="1"/>
</dbReference>
<evidence type="ECO:0000256" key="7">
    <source>
        <dbReference type="SAM" id="MobiDB-lite"/>
    </source>
</evidence>
<evidence type="ECO:0000256" key="2">
    <source>
        <dbReference type="ARBA" id="ARBA00022840"/>
    </source>
</evidence>
<name>A0A172Y4J6_9CAUL</name>
<keyword evidence="1 6" id="KW-0547">Nucleotide-binding</keyword>
<dbReference type="InterPro" id="IPR017953">
    <property type="entry name" value="Carbohydrate_kinase_pred_CS"/>
</dbReference>
<sequence length="279" mass="28538">MKFGNSPSEWRHLLPRPGPDSHKHVRGRLGVVSGGALSTGAARLSARAGLRVGAGLVKVFCPPDAAPVLPPSLEAVMLASFATPEQLQALADPMDAVVIGPAAGLVESTALNLAALARTGAALVVDADALTLFRDRPEQLFAWLDRDDVLTPHEGEFERLFPGLLAAEGREGAAQEAARLAGAIVVLKGAATVIAAPDGRLAVNGDGSPWLATAGSGDVLAGMIGGLIAQHMDSFDAARAAVWIHSEAARRFGPGLISEDLPQGLPAVLADLLNGSGSV</sequence>
<feature type="region of interest" description="Disordered" evidence="7">
    <location>
        <begin position="1"/>
        <end position="24"/>
    </location>
</feature>
<dbReference type="AlphaFoldDB" id="A0A172Y4J6"/>
<dbReference type="Gene3D" id="3.40.1190.20">
    <property type="match status" value="1"/>
</dbReference>
<feature type="binding site" evidence="6">
    <location>
        <position position="153"/>
    </location>
    <ligand>
        <name>(6S)-NADPHX</name>
        <dbReference type="ChEBI" id="CHEBI:64076"/>
    </ligand>
</feature>
<dbReference type="PROSITE" id="PS51383">
    <property type="entry name" value="YJEF_C_3"/>
    <property type="match status" value="1"/>
</dbReference>
<comment type="catalytic activity">
    <reaction evidence="6">
        <text>(6S)-NADPHX + ADP = AMP + phosphate + NADPH + H(+)</text>
        <dbReference type="Rhea" id="RHEA:32235"/>
        <dbReference type="ChEBI" id="CHEBI:15378"/>
        <dbReference type="ChEBI" id="CHEBI:43474"/>
        <dbReference type="ChEBI" id="CHEBI:57783"/>
        <dbReference type="ChEBI" id="CHEBI:64076"/>
        <dbReference type="ChEBI" id="CHEBI:456215"/>
        <dbReference type="ChEBI" id="CHEBI:456216"/>
        <dbReference type="EC" id="4.2.1.136"/>
    </reaction>
</comment>
<dbReference type="EMBL" id="CP015614">
    <property type="protein sequence ID" value="ANF54149.1"/>
    <property type="molecule type" value="Genomic_DNA"/>
</dbReference>
<comment type="similarity">
    <text evidence="6">Belongs to the NnrD/CARKD family.</text>
</comment>
<dbReference type="STRING" id="588932.DA69_04965"/>
<evidence type="ECO:0000256" key="6">
    <source>
        <dbReference type="HAMAP-Rule" id="MF_01965"/>
    </source>
</evidence>
<dbReference type="RefSeq" id="WP_025977169.1">
    <property type="nucleotide sequence ID" value="NZ_CP015614.1"/>
</dbReference>
<feature type="binding site" evidence="6">
    <location>
        <position position="217"/>
    </location>
    <ligand>
        <name>AMP</name>
        <dbReference type="ChEBI" id="CHEBI:456215"/>
    </ligand>
</feature>
<comment type="catalytic activity">
    <reaction evidence="6">
        <text>(6S)-NADHX + ADP = AMP + phosphate + NADH + H(+)</text>
        <dbReference type="Rhea" id="RHEA:32223"/>
        <dbReference type="ChEBI" id="CHEBI:15378"/>
        <dbReference type="ChEBI" id="CHEBI:43474"/>
        <dbReference type="ChEBI" id="CHEBI:57945"/>
        <dbReference type="ChEBI" id="CHEBI:64074"/>
        <dbReference type="ChEBI" id="CHEBI:456215"/>
        <dbReference type="ChEBI" id="CHEBI:456216"/>
        <dbReference type="EC" id="4.2.1.136"/>
    </reaction>
</comment>
<dbReference type="HAMAP" id="MF_01965">
    <property type="entry name" value="NADHX_dehydratase"/>
    <property type="match status" value="1"/>
</dbReference>
<dbReference type="eggNOG" id="COG0063">
    <property type="taxonomic scope" value="Bacteria"/>
</dbReference>
<dbReference type="Pfam" id="PF01256">
    <property type="entry name" value="Carb_kinase"/>
    <property type="match status" value="1"/>
</dbReference>
<evidence type="ECO:0000256" key="5">
    <source>
        <dbReference type="ARBA" id="ARBA00023239"/>
    </source>
</evidence>
<organism evidence="9 10">
    <name type="scientific">Brevundimonas naejangsanensis</name>
    <dbReference type="NCBI Taxonomy" id="588932"/>
    <lineage>
        <taxon>Bacteria</taxon>
        <taxon>Pseudomonadati</taxon>
        <taxon>Pseudomonadota</taxon>
        <taxon>Alphaproteobacteria</taxon>
        <taxon>Caulobacterales</taxon>
        <taxon>Caulobacteraceae</taxon>
        <taxon>Brevundimonas</taxon>
    </lineage>
</organism>
<evidence type="ECO:0000313" key="10">
    <source>
        <dbReference type="Proteomes" id="UP000077603"/>
    </source>
</evidence>
<dbReference type="PANTHER" id="PTHR12592:SF0">
    <property type="entry name" value="ATP-DEPENDENT (S)-NAD(P)H-HYDRATE DEHYDRATASE"/>
    <property type="match status" value="1"/>
</dbReference>
<evidence type="ECO:0000259" key="8">
    <source>
        <dbReference type="PROSITE" id="PS51383"/>
    </source>
</evidence>
<dbReference type="KEGG" id="bne:DA69_04965"/>
<dbReference type="PROSITE" id="PS01050">
    <property type="entry name" value="YJEF_C_2"/>
    <property type="match status" value="1"/>
</dbReference>
<evidence type="ECO:0000256" key="3">
    <source>
        <dbReference type="ARBA" id="ARBA00022857"/>
    </source>
</evidence>
<accession>A0A172Y4J6</accession>
<dbReference type="InterPro" id="IPR000631">
    <property type="entry name" value="CARKD"/>
</dbReference>
<gene>
    <name evidence="6" type="primary">nnrD</name>
    <name evidence="9" type="ORF">DA69_04965</name>
</gene>
<reference evidence="9 10" key="1">
    <citation type="journal article" date="2014" name="Genome Announc.">
        <title>Genome Sequence of a Promising Hydrogen-Producing Facultative Anaerobic Bacterium, Brevundimonas naejangsanensis Strain B1.</title>
        <authorList>
            <person name="Su H."/>
            <person name="Zhang T."/>
            <person name="Bao M."/>
            <person name="Jiang Y."/>
            <person name="Wang Y."/>
            <person name="Tan T."/>
        </authorList>
    </citation>
    <scope>NUCLEOTIDE SEQUENCE [LARGE SCALE GENOMIC DNA]</scope>
    <source>
        <strain evidence="9 10">B1</strain>
    </source>
</reference>